<evidence type="ECO:0000259" key="6">
    <source>
        <dbReference type="Pfam" id="PF06803"/>
    </source>
</evidence>
<evidence type="ECO:0000313" key="8">
    <source>
        <dbReference type="Proteomes" id="UP000050331"/>
    </source>
</evidence>
<keyword evidence="3 5" id="KW-1133">Transmembrane helix</keyword>
<dbReference type="AlphaFoldDB" id="A0A0U4FN56"/>
<evidence type="ECO:0000256" key="3">
    <source>
        <dbReference type="ARBA" id="ARBA00022989"/>
    </source>
</evidence>
<dbReference type="GO" id="GO:0012505">
    <property type="term" value="C:endomembrane system"/>
    <property type="evidence" value="ECO:0007669"/>
    <property type="project" value="UniProtKB-SubCell"/>
</dbReference>
<feature type="domain" description="DUF1232" evidence="6">
    <location>
        <begin position="39"/>
        <end position="71"/>
    </location>
</feature>
<feature type="transmembrane region" description="Helical" evidence="5">
    <location>
        <begin position="36"/>
        <end position="53"/>
    </location>
</feature>
<keyword evidence="4 5" id="KW-0472">Membrane</keyword>
<evidence type="ECO:0000256" key="5">
    <source>
        <dbReference type="SAM" id="Phobius"/>
    </source>
</evidence>
<accession>A0A0U4FN56</accession>
<protein>
    <recommendedName>
        <fullName evidence="6">DUF1232 domain-containing protein</fullName>
    </recommendedName>
</protein>
<evidence type="ECO:0000256" key="4">
    <source>
        <dbReference type="ARBA" id="ARBA00023136"/>
    </source>
</evidence>
<evidence type="ECO:0000313" key="7">
    <source>
        <dbReference type="EMBL" id="ALX49172.1"/>
    </source>
</evidence>
<dbReference type="STRING" id="1472767.AOX59_11590"/>
<dbReference type="Proteomes" id="UP000050331">
    <property type="component" value="Chromosome"/>
</dbReference>
<gene>
    <name evidence="7" type="ORF">AOX59_11590</name>
</gene>
<dbReference type="KEGG" id="lao:AOX59_11590"/>
<dbReference type="Pfam" id="PF06803">
    <property type="entry name" value="DUF1232"/>
    <property type="match status" value="1"/>
</dbReference>
<organism evidence="7 8">
    <name type="scientific">Lentibacillus amyloliquefaciens</name>
    <dbReference type="NCBI Taxonomy" id="1472767"/>
    <lineage>
        <taxon>Bacteria</taxon>
        <taxon>Bacillati</taxon>
        <taxon>Bacillota</taxon>
        <taxon>Bacilli</taxon>
        <taxon>Bacillales</taxon>
        <taxon>Bacillaceae</taxon>
        <taxon>Lentibacillus</taxon>
    </lineage>
</organism>
<evidence type="ECO:0000256" key="2">
    <source>
        <dbReference type="ARBA" id="ARBA00022692"/>
    </source>
</evidence>
<evidence type="ECO:0000256" key="1">
    <source>
        <dbReference type="ARBA" id="ARBA00004127"/>
    </source>
</evidence>
<dbReference type="InterPro" id="IPR010652">
    <property type="entry name" value="DUF1232"/>
</dbReference>
<dbReference type="OrthoDB" id="2679475at2"/>
<keyword evidence="2 5" id="KW-0812">Transmembrane</keyword>
<proteinExistence type="predicted"/>
<dbReference type="EMBL" id="CP013862">
    <property type="protein sequence ID" value="ALX49172.1"/>
    <property type="molecule type" value="Genomic_DNA"/>
</dbReference>
<reference evidence="7 8" key="1">
    <citation type="submission" date="2016-01" db="EMBL/GenBank/DDBJ databases">
        <title>Complete genome sequence of strain Lentibacillus amyloliquefaciens LAM0015T isolated from saline sediment.</title>
        <authorList>
            <person name="Wang J.-L."/>
            <person name="He M.-X."/>
        </authorList>
    </citation>
    <scope>NUCLEOTIDE SEQUENCE [LARGE SCALE GENOMIC DNA]</scope>
    <source>
        <strain evidence="7 8">LAM0015</strain>
    </source>
</reference>
<keyword evidence="8" id="KW-1185">Reference proteome</keyword>
<comment type="subcellular location">
    <subcellularLocation>
        <location evidence="1">Endomembrane system</location>
        <topology evidence="1">Multi-pass membrane protein</topology>
    </subcellularLocation>
</comment>
<dbReference type="RefSeq" id="WP_068445706.1">
    <property type="nucleotide sequence ID" value="NZ_CP013862.1"/>
</dbReference>
<name>A0A0U4FN56_9BACI</name>
<sequence>MKKMMKRLGFLFKFHKSIPFIADFFRSTQIRGRTKFLYVAVIAAYILIPFDVIPDFFYLFGFVDDITVAAFLLQQMVKAAPDSLKEKHNFE</sequence>